<reference evidence="14 15" key="1">
    <citation type="journal article" date="2020" name="Nat. Commun.">
        <title>Donkey genomes provide new insights into domestication and selection for coat color.</title>
        <authorList>
            <person name="Wang"/>
            <person name="C."/>
            <person name="Li"/>
            <person name="H."/>
            <person name="Guo"/>
            <person name="Y."/>
            <person name="Huang"/>
            <person name="J."/>
            <person name="Sun"/>
            <person name="Y."/>
            <person name="Min"/>
            <person name="J."/>
            <person name="Wang"/>
            <person name="J."/>
            <person name="Fang"/>
            <person name="X."/>
            <person name="Zhao"/>
            <person name="Z."/>
            <person name="Wang"/>
            <person name="S."/>
            <person name="Zhang"/>
            <person name="Y."/>
            <person name="Liu"/>
            <person name="Q."/>
            <person name="Jiang"/>
            <person name="Q."/>
            <person name="Wang"/>
            <person name="X."/>
            <person name="Guo"/>
            <person name="Y."/>
            <person name="Yang"/>
            <person name="C."/>
            <person name="Wang"/>
            <person name="Y."/>
            <person name="Tian"/>
            <person name="F."/>
            <person name="Zhuang"/>
            <person name="G."/>
            <person name="Fan"/>
            <person name="Y."/>
            <person name="Gao"/>
            <person name="Q."/>
            <person name="Li"/>
            <person name="Y."/>
            <person name="Ju"/>
            <person name="Z."/>
            <person name="Li"/>
            <person name="J."/>
            <person name="Li"/>
            <person name="R."/>
            <person name="Hou"/>
            <person name="M."/>
            <person name="Yang"/>
            <person name="G."/>
            <person name="Liu"/>
            <person name="G."/>
            <person name="Liu"/>
            <person name="W."/>
            <person name="Guo"/>
            <person name="J."/>
            <person name="Pan"/>
            <person name="S."/>
            <person name="Fan"/>
            <person name="G."/>
            <person name="Zhang"/>
            <person name="W."/>
            <person name="Zhang"/>
            <person name="R."/>
            <person name="Yu"/>
            <person name="J."/>
            <person name="Zhang"/>
            <person name="X."/>
            <person name="Yin"/>
            <person name="Q."/>
            <person name="Ji"/>
            <person name="C."/>
            <person name="Jin"/>
            <person name="Y."/>
            <person name="Yue"/>
            <person name="G."/>
            <person name="Liu"/>
            <person name="M."/>
            <person name="Xu"/>
            <person name="J."/>
            <person name="Liu"/>
            <person name="S."/>
            <person name="Jordana"/>
            <person name="J."/>
            <person name="Noce"/>
            <person name="A."/>
            <person name="Amills"/>
            <person name="M."/>
            <person name="Wu"/>
            <person name="D.D."/>
            <person name="Li"/>
            <person name="S."/>
            <person name="Zhou"/>
            <person name="X. and Zhong"/>
            <person name="J."/>
        </authorList>
    </citation>
    <scope>NUCLEOTIDE SEQUENCE [LARGE SCALE GENOMIC DNA]</scope>
</reference>
<dbReference type="GeneTree" id="ENSGT01150000286961"/>
<feature type="transmembrane region" description="Helical" evidence="13">
    <location>
        <begin position="232"/>
        <end position="256"/>
    </location>
</feature>
<keyword evidence="10 12" id="KW-0807">Transducer</keyword>
<feature type="transmembrane region" description="Helical" evidence="13">
    <location>
        <begin position="172"/>
        <end position="201"/>
    </location>
</feature>
<dbReference type="Ensembl" id="ENSEAST00005014334.2">
    <property type="protein sequence ID" value="ENSEASP00005013192.2"/>
    <property type="gene ID" value="ENSEASG00005009220.2"/>
</dbReference>
<name>A0A8C4LUK7_EQUAS</name>
<keyword evidence="6 13" id="KW-1133">Transmembrane helix</keyword>
<dbReference type="GeneID" id="106841773"/>
<dbReference type="KEGG" id="eai:106841773"/>
<proteinExistence type="inferred from homology"/>
<gene>
    <name evidence="14" type="primary">LOC106841773</name>
</gene>
<dbReference type="PANTHER" id="PTHR11394">
    <property type="entry name" value="TASTE RECEPTOR TYPE 2"/>
    <property type="match status" value="1"/>
</dbReference>
<dbReference type="Pfam" id="PF05296">
    <property type="entry name" value="TAS2R"/>
    <property type="match status" value="1"/>
</dbReference>
<comment type="subcellular location">
    <subcellularLocation>
        <location evidence="1 12">Membrane</location>
        <topology evidence="1 12">Multi-pass membrane protein</topology>
    </subcellularLocation>
</comment>
<feature type="transmembrane region" description="Helical" evidence="13">
    <location>
        <begin position="262"/>
        <end position="281"/>
    </location>
</feature>
<dbReference type="Gene3D" id="1.20.1070.10">
    <property type="entry name" value="Rhodopsin 7-helix transmembrane proteins"/>
    <property type="match status" value="1"/>
</dbReference>
<keyword evidence="3 12" id="KW-0919">Taste</keyword>
<keyword evidence="15" id="KW-1185">Reference proteome</keyword>
<evidence type="ECO:0000256" key="10">
    <source>
        <dbReference type="ARBA" id="ARBA00023224"/>
    </source>
</evidence>
<feature type="transmembrane region" description="Helical" evidence="13">
    <location>
        <begin position="91"/>
        <end position="117"/>
    </location>
</feature>
<evidence type="ECO:0000256" key="7">
    <source>
        <dbReference type="ARBA" id="ARBA00023040"/>
    </source>
</evidence>
<dbReference type="AlphaFoldDB" id="A0A8C4LUK7"/>
<keyword evidence="8 12" id="KW-0472">Membrane</keyword>
<keyword evidence="4 12" id="KW-0716">Sensory transduction</keyword>
<keyword evidence="9 12" id="KW-0675">Receptor</keyword>
<sequence length="318" mass="36058">MPSSLMLIFMATFSLETLIAMLQNGFIVAVLGREWVQGRTPPSGDVIVACLAASRFCLHGLALLNSFLGFFKFSSKIYYFSIPWDFINTLNFWLTAWLAVFYCVKISTFSHPTFLWLKWRISRSVPRLLLGSLIISGVTVISSATGNSIAVLRSTSQSSPGNHTLADRISPFFWHFFLSQELLVLLLPFLLFLVSTLLLMFSLHQHLQQMRAHRPSPHDPSTQVHITALKSLSFFFVFYTSYFLSLIIVSMQITALQHQWHWAWEVVTYAGICLHSSILVLSSPKLRKALKTIFGKPLTKDASSQVISINNQYQWTSP</sequence>
<keyword evidence="5 12" id="KW-0812">Transmembrane</keyword>
<protein>
    <recommendedName>
        <fullName evidence="12">Taste receptor type 2</fullName>
    </recommendedName>
</protein>
<evidence type="ECO:0000256" key="5">
    <source>
        <dbReference type="ARBA" id="ARBA00022692"/>
    </source>
</evidence>
<evidence type="ECO:0000313" key="15">
    <source>
        <dbReference type="Proteomes" id="UP000694387"/>
    </source>
</evidence>
<reference evidence="14" key="2">
    <citation type="submission" date="2025-08" db="UniProtKB">
        <authorList>
            <consortium name="Ensembl"/>
        </authorList>
    </citation>
    <scope>IDENTIFICATION</scope>
</reference>
<dbReference type="SUPFAM" id="SSF81321">
    <property type="entry name" value="Family A G protein-coupled receptor-like"/>
    <property type="match status" value="1"/>
</dbReference>
<dbReference type="GO" id="GO:0033038">
    <property type="term" value="F:bitter taste receptor activity"/>
    <property type="evidence" value="ECO:0007669"/>
    <property type="project" value="InterPro"/>
</dbReference>
<reference evidence="14" key="3">
    <citation type="submission" date="2025-09" db="UniProtKB">
        <authorList>
            <consortium name="Ensembl"/>
        </authorList>
    </citation>
    <scope>IDENTIFICATION</scope>
</reference>
<keyword evidence="7 12" id="KW-0297">G-protein coupled receptor</keyword>
<dbReference type="GO" id="GO:0004930">
    <property type="term" value="F:G protein-coupled receptor activity"/>
    <property type="evidence" value="ECO:0007669"/>
    <property type="project" value="UniProtKB-KW"/>
</dbReference>
<evidence type="ECO:0000256" key="1">
    <source>
        <dbReference type="ARBA" id="ARBA00004141"/>
    </source>
</evidence>
<feature type="transmembrane region" description="Helical" evidence="13">
    <location>
        <begin position="44"/>
        <end position="71"/>
    </location>
</feature>
<organism evidence="14 15">
    <name type="scientific">Equus asinus</name>
    <name type="common">Donkey</name>
    <name type="synonym">Equus africanus asinus</name>
    <dbReference type="NCBI Taxonomy" id="9793"/>
    <lineage>
        <taxon>Eukaryota</taxon>
        <taxon>Metazoa</taxon>
        <taxon>Chordata</taxon>
        <taxon>Craniata</taxon>
        <taxon>Vertebrata</taxon>
        <taxon>Euteleostomi</taxon>
        <taxon>Mammalia</taxon>
        <taxon>Eutheria</taxon>
        <taxon>Laurasiatheria</taxon>
        <taxon>Perissodactyla</taxon>
        <taxon>Equidae</taxon>
        <taxon>Equus</taxon>
    </lineage>
</organism>
<evidence type="ECO:0000256" key="9">
    <source>
        <dbReference type="ARBA" id="ARBA00023170"/>
    </source>
</evidence>
<feature type="transmembrane region" description="Helical" evidence="13">
    <location>
        <begin position="6"/>
        <end position="32"/>
    </location>
</feature>
<dbReference type="PANTHER" id="PTHR11394:SF69">
    <property type="entry name" value="TASTE RECEPTOR TYPE 2 MEMBER 134"/>
    <property type="match status" value="1"/>
</dbReference>
<comment type="similarity">
    <text evidence="2 11">Belongs to the G-protein coupled receptor T2R family.</text>
</comment>
<dbReference type="OrthoDB" id="9896661at2759"/>
<feature type="transmembrane region" description="Helical" evidence="13">
    <location>
        <begin position="129"/>
        <end position="152"/>
    </location>
</feature>
<evidence type="ECO:0000313" key="14">
    <source>
        <dbReference type="Ensembl" id="ENSEASP00005013192.2"/>
    </source>
</evidence>
<dbReference type="RefSeq" id="XP_014713441.1">
    <property type="nucleotide sequence ID" value="XM_014857955.3"/>
</dbReference>
<evidence type="ECO:0000256" key="4">
    <source>
        <dbReference type="ARBA" id="ARBA00022606"/>
    </source>
</evidence>
<evidence type="ECO:0000256" key="3">
    <source>
        <dbReference type="ARBA" id="ARBA00022480"/>
    </source>
</evidence>
<dbReference type="FunFam" id="1.20.1070.10:FF:000055">
    <property type="entry name" value="Taste receptor type 2"/>
    <property type="match status" value="1"/>
</dbReference>
<evidence type="ECO:0000256" key="8">
    <source>
        <dbReference type="ARBA" id="ARBA00023136"/>
    </source>
</evidence>
<dbReference type="CDD" id="cd15017">
    <property type="entry name" value="7tm_TAS2R16"/>
    <property type="match status" value="1"/>
</dbReference>
<dbReference type="GO" id="GO:0016020">
    <property type="term" value="C:membrane"/>
    <property type="evidence" value="ECO:0007669"/>
    <property type="project" value="UniProtKB-SubCell"/>
</dbReference>
<dbReference type="InterPro" id="IPR007960">
    <property type="entry name" value="TAS2R"/>
</dbReference>
<evidence type="ECO:0000256" key="12">
    <source>
        <dbReference type="RuleBase" id="RU004424"/>
    </source>
</evidence>
<evidence type="ECO:0000256" key="11">
    <source>
        <dbReference type="RuleBase" id="RU004423"/>
    </source>
</evidence>
<evidence type="ECO:0000256" key="6">
    <source>
        <dbReference type="ARBA" id="ARBA00022989"/>
    </source>
</evidence>
<evidence type="ECO:0000256" key="2">
    <source>
        <dbReference type="ARBA" id="ARBA00007376"/>
    </source>
</evidence>
<accession>A0A8C4LUK7</accession>
<dbReference type="Proteomes" id="UP000694387">
    <property type="component" value="Chromosome 1"/>
</dbReference>
<evidence type="ECO:0000256" key="13">
    <source>
        <dbReference type="SAM" id="Phobius"/>
    </source>
</evidence>